<dbReference type="AlphaFoldDB" id="A0A6M4IJW3"/>
<feature type="domain" description="NolW-like" evidence="3">
    <location>
        <begin position="341"/>
        <end position="441"/>
    </location>
</feature>
<dbReference type="PANTHER" id="PTHR30604">
    <property type="entry name" value="PROTEIN TRANSPORT PROTEIN HOFQ"/>
    <property type="match status" value="1"/>
</dbReference>
<feature type="region of interest" description="Disordered" evidence="1">
    <location>
        <begin position="589"/>
        <end position="680"/>
    </location>
</feature>
<feature type="compositionally biased region" description="Basic and acidic residues" evidence="1">
    <location>
        <begin position="649"/>
        <end position="665"/>
    </location>
</feature>
<dbReference type="KEGG" id="ggr:HKW67_01855"/>
<dbReference type="PANTHER" id="PTHR30604:SF1">
    <property type="entry name" value="DNA UTILIZATION PROTEIN HOFQ"/>
    <property type="match status" value="1"/>
</dbReference>
<dbReference type="Gene3D" id="2.60.40.3500">
    <property type="match status" value="1"/>
</dbReference>
<keyword evidence="6" id="KW-1185">Reference proteome</keyword>
<proteinExistence type="predicted"/>
<accession>A0A6M4IJW3</accession>
<evidence type="ECO:0000313" key="5">
    <source>
        <dbReference type="EMBL" id="QJR34355.1"/>
    </source>
</evidence>
<sequence>MMGPTTVAVISALLAPGALALAHVNAPADGYAGYTAPSAHVAITSRTDVPTRGRVSSIAVAPASAGADIVLAIDSSVTLKHFTLDNPSRIVVDLGGANLAIRSNYDGKARGPVRNLRLSQYRADTVRLVIDLDGSRSYTVVREGGSVRIALSAPAVAFARWGSSSTGGELSSQVAAGRLEQSAPTAPVVAQVEAKPQAKPVEAKPVEVQQVETPIVKAGPQSVVLDDHSGDPLTARTPATVSSMAAARRQQQKPRITVSYDGTNIRDVIAAFATFSGRTIVVGKDVTGDVTADIADKPWDVALQAILQAQGLAATEDASGIITVDSYRNLATNQALEPLVTQIIDINYSKASVLRGTVQQLLARDCTGLTTMATGRDMGMPMNQGGGGSGGQQDQTAGQGCVVRGSVAADSATNKLIITEVPSRLPEIVARVQQLDVRTPQVAIKAKIIFVNRTGIQDIGLAYDLGKGDKQFFQQLVPRIDPNTLTAVDTDGDGVPDSRGGGTAYEGPARIALGGNALAGIANANNAIKPNALNLIYSTALGRYQLTAFLNALQTSSLADVQSEPSITILNNRSAEIFVGQEIPIRVIDASSGGGGQGGGGGGGGGGGTGSAERGSLLPPRDGLEGRGRYQALRDAADHQQSYGAAQHQGRELECGDRGHGRGRDLQPPACGVAGTRGGR</sequence>
<gene>
    <name evidence="5" type="ORF">HKW67_01855</name>
</gene>
<dbReference type="EMBL" id="CP053085">
    <property type="protein sequence ID" value="QJR34355.1"/>
    <property type="molecule type" value="Genomic_DNA"/>
</dbReference>
<dbReference type="Gene3D" id="3.30.1370.120">
    <property type="match status" value="1"/>
</dbReference>
<evidence type="ECO:0000259" key="3">
    <source>
        <dbReference type="Pfam" id="PF03958"/>
    </source>
</evidence>
<dbReference type="InterPro" id="IPR051808">
    <property type="entry name" value="Type_IV_pilus_biogenesis"/>
</dbReference>
<evidence type="ECO:0000256" key="1">
    <source>
        <dbReference type="SAM" id="MobiDB-lite"/>
    </source>
</evidence>
<dbReference type="Pfam" id="PF11741">
    <property type="entry name" value="AMIN"/>
    <property type="match status" value="1"/>
</dbReference>
<protein>
    <submittedName>
        <fullName evidence="5">AMIN domain-containing protein</fullName>
    </submittedName>
</protein>
<keyword evidence="2" id="KW-0732">Signal</keyword>
<feature type="domain" description="AMIN" evidence="4">
    <location>
        <begin position="60"/>
        <end position="147"/>
    </location>
</feature>
<evidence type="ECO:0000256" key="2">
    <source>
        <dbReference type="SAM" id="SignalP"/>
    </source>
</evidence>
<dbReference type="InterPro" id="IPR038591">
    <property type="entry name" value="NolW-like_sf"/>
</dbReference>
<dbReference type="InterPro" id="IPR005644">
    <property type="entry name" value="NolW-like"/>
</dbReference>
<dbReference type="Proteomes" id="UP000500938">
    <property type="component" value="Chromosome"/>
</dbReference>
<dbReference type="InterPro" id="IPR021731">
    <property type="entry name" value="AMIN_dom"/>
</dbReference>
<feature type="signal peptide" evidence="2">
    <location>
        <begin position="1"/>
        <end position="20"/>
    </location>
</feature>
<evidence type="ECO:0000259" key="4">
    <source>
        <dbReference type="Pfam" id="PF11741"/>
    </source>
</evidence>
<dbReference type="Gene3D" id="3.30.1370.130">
    <property type="match status" value="1"/>
</dbReference>
<feature type="compositionally biased region" description="Gly residues" evidence="1">
    <location>
        <begin position="592"/>
        <end position="610"/>
    </location>
</feature>
<reference evidence="5 6" key="1">
    <citation type="submission" date="2020-05" db="EMBL/GenBank/DDBJ databases">
        <title>Complete genome sequence of Gemmatimonas greenlandica TET16.</title>
        <authorList>
            <person name="Zeng Y."/>
        </authorList>
    </citation>
    <scope>NUCLEOTIDE SEQUENCE [LARGE SCALE GENOMIC DNA]</scope>
    <source>
        <strain evidence="5 6">TET16</strain>
    </source>
</reference>
<dbReference type="Pfam" id="PF03958">
    <property type="entry name" value="Secretin_N"/>
    <property type="match status" value="1"/>
</dbReference>
<organism evidence="5 6">
    <name type="scientific">Gemmatimonas groenlandica</name>
    <dbReference type="NCBI Taxonomy" id="2732249"/>
    <lineage>
        <taxon>Bacteria</taxon>
        <taxon>Pseudomonadati</taxon>
        <taxon>Gemmatimonadota</taxon>
        <taxon>Gemmatimonadia</taxon>
        <taxon>Gemmatimonadales</taxon>
        <taxon>Gemmatimonadaceae</taxon>
        <taxon>Gemmatimonas</taxon>
    </lineage>
</organism>
<name>A0A6M4IJW3_9BACT</name>
<feature type="chain" id="PRO_5026953812" evidence="2">
    <location>
        <begin position="21"/>
        <end position="680"/>
    </location>
</feature>
<evidence type="ECO:0000313" key="6">
    <source>
        <dbReference type="Proteomes" id="UP000500938"/>
    </source>
</evidence>